<reference evidence="1 2" key="2">
    <citation type="submission" date="2018-11" db="EMBL/GenBank/DDBJ databases">
        <authorList>
            <consortium name="Pathogen Informatics"/>
        </authorList>
    </citation>
    <scope>NUCLEOTIDE SEQUENCE [LARGE SCALE GENOMIC DNA]</scope>
</reference>
<protein>
    <submittedName>
        <fullName evidence="1 3">Uncharacterized protein</fullName>
    </submittedName>
</protein>
<keyword evidence="2" id="KW-1185">Reference proteome</keyword>
<name>A0A183DAE6_9BILA</name>
<gene>
    <name evidence="1" type="ORF">GPUH_LOCUS5687</name>
</gene>
<evidence type="ECO:0000313" key="3">
    <source>
        <dbReference type="WBParaSite" id="GPUH_0000569501-mRNA-1"/>
    </source>
</evidence>
<accession>A0A183DAE6</accession>
<dbReference type="AlphaFoldDB" id="A0A183DAE6"/>
<dbReference type="EMBL" id="UYRT01012379">
    <property type="protein sequence ID" value="VDK51758.1"/>
    <property type="molecule type" value="Genomic_DNA"/>
</dbReference>
<dbReference type="Proteomes" id="UP000271098">
    <property type="component" value="Unassembled WGS sequence"/>
</dbReference>
<organism evidence="3">
    <name type="scientific">Gongylonema pulchrum</name>
    <dbReference type="NCBI Taxonomy" id="637853"/>
    <lineage>
        <taxon>Eukaryota</taxon>
        <taxon>Metazoa</taxon>
        <taxon>Ecdysozoa</taxon>
        <taxon>Nematoda</taxon>
        <taxon>Chromadorea</taxon>
        <taxon>Rhabditida</taxon>
        <taxon>Spirurina</taxon>
        <taxon>Spiruromorpha</taxon>
        <taxon>Spiruroidea</taxon>
        <taxon>Gongylonematidae</taxon>
        <taxon>Gongylonema</taxon>
    </lineage>
</organism>
<proteinExistence type="predicted"/>
<evidence type="ECO:0000313" key="2">
    <source>
        <dbReference type="Proteomes" id="UP000271098"/>
    </source>
</evidence>
<reference evidence="3" key="1">
    <citation type="submission" date="2016-06" db="UniProtKB">
        <authorList>
            <consortium name="WormBaseParasite"/>
        </authorList>
    </citation>
    <scope>IDENTIFICATION</scope>
</reference>
<evidence type="ECO:0000313" key="1">
    <source>
        <dbReference type="EMBL" id="VDK51758.1"/>
    </source>
</evidence>
<sequence length="59" mass="6331">MAGEKLAPELLVADNDKGMKPPFISPHRTTFWITTVAALTDCVASAALILDNETPTVTF</sequence>
<dbReference type="WBParaSite" id="GPUH_0000569501-mRNA-1">
    <property type="protein sequence ID" value="GPUH_0000569501-mRNA-1"/>
    <property type="gene ID" value="GPUH_0000569501"/>
</dbReference>